<evidence type="ECO:0000313" key="2">
    <source>
        <dbReference type="EMBL" id="MFH0264645.1"/>
    </source>
</evidence>
<protein>
    <recommendedName>
        <fullName evidence="4">Pilus assembly protein PilW</fullName>
    </recommendedName>
</protein>
<dbReference type="EMBL" id="JBIHSN010000002">
    <property type="protein sequence ID" value="MFH0264645.1"/>
    <property type="molecule type" value="Genomic_DNA"/>
</dbReference>
<keyword evidence="1" id="KW-1133">Transmembrane helix</keyword>
<dbReference type="InterPro" id="IPR016419">
    <property type="entry name" value="Prepilin_Pept-dep_B_prd"/>
</dbReference>
<keyword evidence="1" id="KW-0472">Membrane</keyword>
<keyword evidence="3" id="KW-1185">Reference proteome</keyword>
<keyword evidence="1" id="KW-0812">Transmembrane</keyword>
<dbReference type="PIRSF" id="PIRSF004525">
    <property type="entry name" value="Pilin_peptidase-dep_B_prd"/>
    <property type="match status" value="1"/>
</dbReference>
<sequence>MAIHPVFNLRHKQLGVSLVEMMVASAISIVAIIAIGSVFLSGQKLATERTQRLLVIQGINEALRYIKEDAQRAGFNGSQGASLMLSGATNVISTPSSSLAYTYKKPDGQYTQVTFALDDSKLKICENTEASPILTTCTPVQSLLDQHRLTVDAFNVSEAPLGSTVSSAFITLSLTASLLDGTHPQTLTTQIKQRNWK</sequence>
<dbReference type="RefSeq" id="WP_394607269.1">
    <property type="nucleotide sequence ID" value="NZ_JBIHSN010000002.1"/>
</dbReference>
<evidence type="ECO:0000313" key="3">
    <source>
        <dbReference type="Proteomes" id="UP001607151"/>
    </source>
</evidence>
<accession>A0ABW7IUA9</accession>
<comment type="caution">
    <text evidence="2">The sequence shown here is derived from an EMBL/GenBank/DDBJ whole genome shotgun (WGS) entry which is preliminary data.</text>
</comment>
<dbReference type="Proteomes" id="UP001607151">
    <property type="component" value="Unassembled WGS sequence"/>
</dbReference>
<feature type="transmembrane region" description="Helical" evidence="1">
    <location>
        <begin position="22"/>
        <end position="42"/>
    </location>
</feature>
<reference evidence="2 3" key="1">
    <citation type="submission" date="2024-10" db="EMBL/GenBank/DDBJ databases">
        <authorList>
            <person name="Yibar A."/>
            <person name="Saticioglu I.B."/>
            <person name="Duman M."/>
            <person name="Ajmi N."/>
            <person name="Gurler F."/>
            <person name="Ay H."/>
            <person name="Onuk E."/>
            <person name="Guler S."/>
            <person name="Romalde J.L."/>
        </authorList>
    </citation>
    <scope>NUCLEOTIDE SEQUENCE [LARGE SCALE GENOMIC DNA]</scope>
    <source>
        <strain evidence="2 3">14-MA-B</strain>
    </source>
</reference>
<proteinExistence type="predicted"/>
<evidence type="ECO:0008006" key="4">
    <source>
        <dbReference type="Google" id="ProtNLM"/>
    </source>
</evidence>
<name>A0ABW7IUA9_9VIBR</name>
<organism evidence="2 3">
    <name type="scientific">Vibrio rumoiensis</name>
    <dbReference type="NCBI Taxonomy" id="76258"/>
    <lineage>
        <taxon>Bacteria</taxon>
        <taxon>Pseudomonadati</taxon>
        <taxon>Pseudomonadota</taxon>
        <taxon>Gammaproteobacteria</taxon>
        <taxon>Vibrionales</taxon>
        <taxon>Vibrionaceae</taxon>
        <taxon>Vibrio</taxon>
    </lineage>
</organism>
<evidence type="ECO:0000256" key="1">
    <source>
        <dbReference type="SAM" id="Phobius"/>
    </source>
</evidence>
<gene>
    <name evidence="2" type="ORF">ACGRQ9_03920</name>
</gene>